<gene>
    <name evidence="1" type="ORF">ACFFJK_21850</name>
</gene>
<dbReference type="EMBL" id="JBHLWP010000029">
    <property type="protein sequence ID" value="MFC0254538.1"/>
    <property type="molecule type" value="Genomic_DNA"/>
</dbReference>
<organism evidence="1 2">
    <name type="scientific">Massilia consociata</name>
    <dbReference type="NCBI Taxonomy" id="760117"/>
    <lineage>
        <taxon>Bacteria</taxon>
        <taxon>Pseudomonadati</taxon>
        <taxon>Pseudomonadota</taxon>
        <taxon>Betaproteobacteria</taxon>
        <taxon>Burkholderiales</taxon>
        <taxon>Oxalobacteraceae</taxon>
        <taxon>Telluria group</taxon>
        <taxon>Massilia</taxon>
    </lineage>
</organism>
<accession>A0ABV6FLX7</accession>
<dbReference type="PANTHER" id="PTHR39337:SF1">
    <property type="entry name" value="BLR5642 PROTEIN"/>
    <property type="match status" value="1"/>
</dbReference>
<sequence length="189" mass="20833">MEPVYTIGHSNRPIDEFVELLREHGIERLLDIRTVPKSRHNPQFGQDQLPQSLAAAGIDYQYVRDLGGLRRARKDTPNGAWRNASFRGYADHMQTLEFNGEVDAVARLAGSTRCALMCAEAVPWRCHRSMVADALAVRGVPVEHIVNRGRTKPHTLTPFAHVDGTRITYPPEPEAAPDACCATPGAGPT</sequence>
<dbReference type="PIRSF" id="PIRSF024492">
    <property type="entry name" value="UCP024492"/>
    <property type="match status" value="1"/>
</dbReference>
<proteinExistence type="predicted"/>
<evidence type="ECO:0000313" key="2">
    <source>
        <dbReference type="Proteomes" id="UP001589773"/>
    </source>
</evidence>
<dbReference type="PANTHER" id="PTHR39337">
    <property type="entry name" value="BLR5642 PROTEIN"/>
    <property type="match status" value="1"/>
</dbReference>
<dbReference type="Proteomes" id="UP001589773">
    <property type="component" value="Unassembled WGS sequence"/>
</dbReference>
<protein>
    <submittedName>
        <fullName evidence="1">DUF488 family protein</fullName>
    </submittedName>
</protein>
<evidence type="ECO:0000313" key="1">
    <source>
        <dbReference type="EMBL" id="MFC0254538.1"/>
    </source>
</evidence>
<reference evidence="1 2" key="1">
    <citation type="submission" date="2024-09" db="EMBL/GenBank/DDBJ databases">
        <authorList>
            <person name="Sun Q."/>
            <person name="Mori K."/>
        </authorList>
    </citation>
    <scope>NUCLEOTIDE SEQUENCE [LARGE SCALE GENOMIC DNA]</scope>
    <source>
        <strain evidence="1 2">CCM 7792</strain>
    </source>
</reference>
<comment type="caution">
    <text evidence="1">The sequence shown here is derived from an EMBL/GenBank/DDBJ whole genome shotgun (WGS) entry which is preliminary data.</text>
</comment>
<dbReference type="InterPro" id="IPR007438">
    <property type="entry name" value="DUF488"/>
</dbReference>
<keyword evidence="2" id="KW-1185">Reference proteome</keyword>
<dbReference type="InterPro" id="IPR014519">
    <property type="entry name" value="UCP024492"/>
</dbReference>
<dbReference type="RefSeq" id="WP_379681782.1">
    <property type="nucleotide sequence ID" value="NZ_JBHLWP010000029.1"/>
</dbReference>
<name>A0ABV6FLX7_9BURK</name>
<dbReference type="Pfam" id="PF04343">
    <property type="entry name" value="DUF488"/>
    <property type="match status" value="1"/>
</dbReference>